<keyword evidence="1" id="KW-0808">Transferase</keyword>
<feature type="region of interest" description="Disordered" evidence="7">
    <location>
        <begin position="141"/>
        <end position="220"/>
    </location>
</feature>
<evidence type="ECO:0000256" key="4">
    <source>
        <dbReference type="ARBA" id="ARBA00022759"/>
    </source>
</evidence>
<organism evidence="9 10">
    <name type="scientific">Cordylochernes scorpioides</name>
    <dbReference type="NCBI Taxonomy" id="51811"/>
    <lineage>
        <taxon>Eukaryota</taxon>
        <taxon>Metazoa</taxon>
        <taxon>Ecdysozoa</taxon>
        <taxon>Arthropoda</taxon>
        <taxon>Chelicerata</taxon>
        <taxon>Arachnida</taxon>
        <taxon>Pseudoscorpiones</taxon>
        <taxon>Cheliferoidea</taxon>
        <taxon>Chernetidae</taxon>
        <taxon>Cordylochernes</taxon>
    </lineage>
</organism>
<feature type="compositionally biased region" description="Polar residues" evidence="7">
    <location>
        <begin position="190"/>
        <end position="216"/>
    </location>
</feature>
<keyword evidence="4" id="KW-0255">Endonuclease</keyword>
<reference evidence="9 10" key="1">
    <citation type="submission" date="2022-01" db="EMBL/GenBank/DDBJ databases">
        <title>A chromosomal length assembly of Cordylochernes scorpioides.</title>
        <authorList>
            <person name="Zeh D."/>
            <person name="Zeh J."/>
        </authorList>
    </citation>
    <scope>NUCLEOTIDE SEQUENCE [LARGE SCALE GENOMIC DNA]</scope>
    <source>
        <strain evidence="9">IN4F17</strain>
        <tissue evidence="9">Whole Body</tissue>
    </source>
</reference>
<proteinExistence type="predicted"/>
<dbReference type="InterPro" id="IPR041373">
    <property type="entry name" value="RT_RNaseH"/>
</dbReference>
<dbReference type="InterPro" id="IPR050951">
    <property type="entry name" value="Retrovirus_Pol_polyprotein"/>
</dbReference>
<evidence type="ECO:0000313" key="10">
    <source>
        <dbReference type="Proteomes" id="UP001235939"/>
    </source>
</evidence>
<dbReference type="InterPro" id="IPR043128">
    <property type="entry name" value="Rev_trsase/Diguanyl_cyclase"/>
</dbReference>
<dbReference type="PANTHER" id="PTHR37984:SF5">
    <property type="entry name" value="PROTEIN NYNRIN-LIKE"/>
    <property type="match status" value="1"/>
</dbReference>
<dbReference type="EMBL" id="CP092883">
    <property type="protein sequence ID" value="UYV82387.1"/>
    <property type="molecule type" value="Genomic_DNA"/>
</dbReference>
<feature type="compositionally biased region" description="Basic and acidic residues" evidence="7">
    <location>
        <begin position="152"/>
        <end position="163"/>
    </location>
</feature>
<feature type="compositionally biased region" description="Polar residues" evidence="7">
    <location>
        <begin position="260"/>
        <end position="277"/>
    </location>
</feature>
<dbReference type="Pfam" id="PF17917">
    <property type="entry name" value="RT_RNaseH"/>
    <property type="match status" value="1"/>
</dbReference>
<evidence type="ECO:0000313" key="9">
    <source>
        <dbReference type="EMBL" id="UYV82387.1"/>
    </source>
</evidence>
<evidence type="ECO:0000259" key="8">
    <source>
        <dbReference type="PROSITE" id="PS50878"/>
    </source>
</evidence>
<dbReference type="InterPro" id="IPR012337">
    <property type="entry name" value="RNaseH-like_sf"/>
</dbReference>
<feature type="domain" description="Reverse transcriptase" evidence="8">
    <location>
        <begin position="140"/>
        <end position="418"/>
    </location>
</feature>
<keyword evidence="3" id="KW-0540">Nuclease</keyword>
<dbReference type="Pfam" id="PF00078">
    <property type="entry name" value="RVT_1"/>
    <property type="match status" value="1"/>
</dbReference>
<evidence type="ECO:0000256" key="6">
    <source>
        <dbReference type="ARBA" id="ARBA00022918"/>
    </source>
</evidence>
<keyword evidence="5" id="KW-0378">Hydrolase</keyword>
<feature type="compositionally biased region" description="Acidic residues" evidence="7">
    <location>
        <begin position="1426"/>
        <end position="1436"/>
    </location>
</feature>
<dbReference type="SUPFAM" id="SSF53098">
    <property type="entry name" value="Ribonuclease H-like"/>
    <property type="match status" value="1"/>
</dbReference>
<dbReference type="PROSITE" id="PS50878">
    <property type="entry name" value="RT_POL"/>
    <property type="match status" value="1"/>
</dbReference>
<protein>
    <recommendedName>
        <fullName evidence="8">Reverse transcriptase domain-containing protein</fullName>
    </recommendedName>
</protein>
<feature type="compositionally biased region" description="Polar residues" evidence="7">
    <location>
        <begin position="1405"/>
        <end position="1423"/>
    </location>
</feature>
<accession>A0ABY6LPT4</accession>
<evidence type="ECO:0000256" key="1">
    <source>
        <dbReference type="ARBA" id="ARBA00022679"/>
    </source>
</evidence>
<keyword evidence="6" id="KW-0695">RNA-directed DNA polymerase</keyword>
<keyword evidence="2" id="KW-0548">Nucleotidyltransferase</keyword>
<dbReference type="InterPro" id="IPR043502">
    <property type="entry name" value="DNA/RNA_pol_sf"/>
</dbReference>
<gene>
    <name evidence="9" type="ORF">LAZ67_21001905</name>
</gene>
<evidence type="ECO:0000256" key="2">
    <source>
        <dbReference type="ARBA" id="ARBA00022695"/>
    </source>
</evidence>
<dbReference type="Gene3D" id="3.30.420.10">
    <property type="entry name" value="Ribonuclease H-like superfamily/Ribonuclease H"/>
    <property type="match status" value="3"/>
</dbReference>
<evidence type="ECO:0000256" key="7">
    <source>
        <dbReference type="SAM" id="MobiDB-lite"/>
    </source>
</evidence>
<dbReference type="InterPro" id="IPR001878">
    <property type="entry name" value="Znf_CCHC"/>
</dbReference>
<evidence type="ECO:0000256" key="5">
    <source>
        <dbReference type="ARBA" id="ARBA00022801"/>
    </source>
</evidence>
<dbReference type="PANTHER" id="PTHR37984">
    <property type="entry name" value="PROTEIN CBG26694"/>
    <property type="match status" value="1"/>
</dbReference>
<dbReference type="Gene3D" id="3.30.70.270">
    <property type="match status" value="2"/>
</dbReference>
<dbReference type="InterPro" id="IPR000477">
    <property type="entry name" value="RT_dom"/>
</dbReference>
<feature type="region of interest" description="Disordered" evidence="7">
    <location>
        <begin position="236"/>
        <end position="282"/>
    </location>
</feature>
<dbReference type="InterPro" id="IPR036397">
    <property type="entry name" value="RNaseH_sf"/>
</dbReference>
<dbReference type="SMART" id="SM00343">
    <property type="entry name" value="ZnF_C2HC"/>
    <property type="match status" value="2"/>
</dbReference>
<dbReference type="Gene3D" id="3.10.10.10">
    <property type="entry name" value="HIV Type 1 Reverse Transcriptase, subunit A, domain 1"/>
    <property type="match status" value="1"/>
</dbReference>
<dbReference type="Proteomes" id="UP001235939">
    <property type="component" value="Chromosome 21"/>
</dbReference>
<dbReference type="InterPro" id="IPR036875">
    <property type="entry name" value="Znf_CCHC_sf"/>
</dbReference>
<feature type="region of interest" description="Disordered" evidence="7">
    <location>
        <begin position="1405"/>
        <end position="1480"/>
    </location>
</feature>
<sequence length="1480" mass="167582">METTTEGRQEVRETSETTAPLADAVNQLSTLLTRAKNSDGAESAISPFDGTYSATQFFQTFDRKMEDASMGEQEKLLRLPNYLVRQPLELFRKLRLADRSYFQVRQILLDLYPESSEASFCEIFRHETHWTSQLRDLLPGKNRHGIATRTSTRGDPRDADRRTAIQRPAPSPRSASREPRRVVPTGTADPRTQCTGNAIQRRSTTHNVGSVPQHTPTPRCMECTSSAVRLQVLRRETLAQRMPTSTSPDDPRKSADGANSPKTTSHDSTTAKSSQGHPSRAALSRLRIEDILDRLAQAKYFSTADISSAYWQVPIHPDSRPLLAFATFEGLYQPTRLPFGLKTSPQIYERAISQVLQRHGLDCVAHYFDDFIIYSNTLEEHQNHLRQFFAFCEAEKLQLNFAKCEFFKQSINFLGYTITAGTITPLTRNTDIIHAIKQPHNRKTLQSFLGAVNVYNKFIPEYARLRAPLNNLLKKDVVWNWNEACQEAFIDLKGNLTQHPILHLYKEGLPCQVYCDASTLGIAGILKQVHPDGNVYPVQYFSRTLRPHEKNYSISELECLAIVESVEKFRIYLMGRKFTIFSDHHALQWLKTIKNPSGRLFRWSLRLSSYEYEVRYIKGKLQYEADLLSRNPFCGFLDATLIKTHQSPPSKESSLTIDHNGLHTVSRKVGPTYGELSQPPESKEPFDLLSLDTIAGFAKYGNTKIYLHVVVDHFSRYAWAFPSKSTSTTTYQQGQRPDVSSDRRTRAHLPPHASALFVLPPEPENSPIVPPVYLITYTFEEASPTPKSLPDEQKNQIGDLYHLRRDVLDIVSSSLTPSISTPTKKPQPRRSGVIRRMEKASLMKSLIQRQFQYRCARDRAPEPQAAHDVLAEAGRVLYEKYLAGEKWKNVVTLDETWVYLNDSNQPRAICYVNSQINTFQNWVKQCKESFSNVFMIVACFCYNGKLPLKKVDPNVKINSQIYQRLILDILFNNELPFLIIVDQVILNYEESVRVRVCYRCCGYGHNADRCTKATVTCFHCASGDHQGRSCPTLANPRTAKCANCLAKGLSADHEARSMSCPTARARAANDLTLAHRYWSCRYIRPLIWEAFTIIPPDLQVFGQGLDNDTLAILAMYEHPNGSSMAFLEGRQNVHDDGRPVTATDNPAIAAVRNVVEADRRGTINEIMIRLPPGIEIERSLIGTIMSDVFNFCKVCARWVPRLLSENHKQQRMEAARPFLEMHRRDKYQLFSCIVTGDESWVHHSTPETKRQSMVSKKPEESAPKKAKVTISEGKVMAIVFWDYKSILLVEYLPPNTTVNAARIIHTPGGKSPRLLLAADVTRLCPPPQRNAVLAPATWQRGQLESTPLSPTLLWYLGLVVHVKIGLPWCQGSNRCKSEDPRVSRHVCLASDNQGKTASLQLHWTSVSGTPTEDNTQRRLNTHSPLDEEPQIEEPQIEEPQIAPPEGICDRNLSPHVADGVTSPQSHGTTSGKRSRYKRFD</sequence>
<dbReference type="SUPFAM" id="SSF56672">
    <property type="entry name" value="DNA/RNA polymerases"/>
    <property type="match status" value="1"/>
</dbReference>
<evidence type="ECO:0000256" key="3">
    <source>
        <dbReference type="ARBA" id="ARBA00022722"/>
    </source>
</evidence>
<dbReference type="CDD" id="cd01647">
    <property type="entry name" value="RT_LTR"/>
    <property type="match status" value="1"/>
</dbReference>
<keyword evidence="10" id="KW-1185">Reference proteome</keyword>
<dbReference type="InterPro" id="IPR001888">
    <property type="entry name" value="Transposase_1"/>
</dbReference>
<feature type="compositionally biased region" description="Polar residues" evidence="7">
    <location>
        <begin position="1461"/>
        <end position="1471"/>
    </location>
</feature>
<dbReference type="Pfam" id="PF01359">
    <property type="entry name" value="Transposase_1"/>
    <property type="match status" value="1"/>
</dbReference>
<dbReference type="SUPFAM" id="SSF57756">
    <property type="entry name" value="Retrovirus zinc finger-like domains"/>
    <property type="match status" value="1"/>
</dbReference>
<name>A0ABY6LPT4_9ARAC</name>
<dbReference type="CDD" id="cd09274">
    <property type="entry name" value="RNase_HI_RT_Ty3"/>
    <property type="match status" value="1"/>
</dbReference>